<dbReference type="InterPro" id="IPR040841">
    <property type="entry name" value="Luciferase_dom"/>
</dbReference>
<proteinExistence type="predicted"/>
<keyword evidence="4" id="KW-1185">Reference proteome</keyword>
<protein>
    <recommendedName>
        <fullName evidence="2">Luciferase domain-containing protein</fullName>
    </recommendedName>
</protein>
<sequence length="269" mass="29847">MASQYFGRLSEVFHRHSLLGSFHSHRATTLSVLCVALALPFAIRDYLTFLSYGPGGLPYNVVGWLASNVARLIAAEQLSTSVYDDPNLPHADEPSFLPTSFPPHRESPRPRIGPHPVPQRQLQQLPNEEVKHTLLDRFAKLGKHAQEKGLVELRTSRFERHHDAYFVSKTQQWHSIAQATGGEIAHVHDGKDNSIHVVLHPADCKAVLDAGWGQRHAFSGVDTRKILGFALPVNYVLVYAPRDDAEVDIAMGIIRAAIAFMTGSREDLG</sequence>
<feature type="domain" description="Luciferase" evidence="2">
    <location>
        <begin position="181"/>
        <end position="257"/>
    </location>
</feature>
<reference evidence="3" key="1">
    <citation type="journal article" date="2020" name="Stud. Mycol.">
        <title>101 Dothideomycetes genomes: a test case for predicting lifestyles and emergence of pathogens.</title>
        <authorList>
            <person name="Haridas S."/>
            <person name="Albert R."/>
            <person name="Binder M."/>
            <person name="Bloem J."/>
            <person name="Labutti K."/>
            <person name="Salamov A."/>
            <person name="Andreopoulos B."/>
            <person name="Baker S."/>
            <person name="Barry K."/>
            <person name="Bills G."/>
            <person name="Bluhm B."/>
            <person name="Cannon C."/>
            <person name="Castanera R."/>
            <person name="Culley D."/>
            <person name="Daum C."/>
            <person name="Ezra D."/>
            <person name="Gonzalez J."/>
            <person name="Henrissat B."/>
            <person name="Kuo A."/>
            <person name="Liang C."/>
            <person name="Lipzen A."/>
            <person name="Lutzoni F."/>
            <person name="Magnuson J."/>
            <person name="Mondo S."/>
            <person name="Nolan M."/>
            <person name="Ohm R."/>
            <person name="Pangilinan J."/>
            <person name="Park H.-J."/>
            <person name="Ramirez L."/>
            <person name="Alfaro M."/>
            <person name="Sun H."/>
            <person name="Tritt A."/>
            <person name="Yoshinaga Y."/>
            <person name="Zwiers L.-H."/>
            <person name="Turgeon B."/>
            <person name="Goodwin S."/>
            <person name="Spatafora J."/>
            <person name="Crous P."/>
            <person name="Grigoriev I."/>
        </authorList>
    </citation>
    <scope>NUCLEOTIDE SEQUENCE</scope>
    <source>
        <strain evidence="3">CBS 122681</strain>
    </source>
</reference>
<dbReference type="OrthoDB" id="5358398at2759"/>
<accession>A0A6A6T8X4</accession>
<organism evidence="3 4">
    <name type="scientific">Lophiostoma macrostomum CBS 122681</name>
    <dbReference type="NCBI Taxonomy" id="1314788"/>
    <lineage>
        <taxon>Eukaryota</taxon>
        <taxon>Fungi</taxon>
        <taxon>Dikarya</taxon>
        <taxon>Ascomycota</taxon>
        <taxon>Pezizomycotina</taxon>
        <taxon>Dothideomycetes</taxon>
        <taxon>Pleosporomycetidae</taxon>
        <taxon>Pleosporales</taxon>
        <taxon>Lophiostomataceae</taxon>
        <taxon>Lophiostoma</taxon>
    </lineage>
</organism>
<gene>
    <name evidence="3" type="ORF">K491DRAFT_599137</name>
</gene>
<dbReference type="PANTHER" id="PTHR38695">
    <property type="entry name" value="AMINO ACID PERMEASE_ SLC12A DOMAIN-CONTAINING PROTEIN"/>
    <property type="match status" value="1"/>
</dbReference>
<evidence type="ECO:0000313" key="3">
    <source>
        <dbReference type="EMBL" id="KAF2655308.1"/>
    </source>
</evidence>
<dbReference type="Proteomes" id="UP000799324">
    <property type="component" value="Unassembled WGS sequence"/>
</dbReference>
<feature type="region of interest" description="Disordered" evidence="1">
    <location>
        <begin position="93"/>
        <end position="125"/>
    </location>
</feature>
<evidence type="ECO:0000313" key="4">
    <source>
        <dbReference type="Proteomes" id="UP000799324"/>
    </source>
</evidence>
<dbReference type="AlphaFoldDB" id="A0A6A6T8X4"/>
<dbReference type="Pfam" id="PF17648">
    <property type="entry name" value="Luciferase"/>
    <property type="match status" value="1"/>
</dbReference>
<dbReference type="PANTHER" id="PTHR38695:SF1">
    <property type="entry name" value="AMINO ACID PERMEASE_ SLC12A DOMAIN-CONTAINING PROTEIN"/>
    <property type="match status" value="1"/>
</dbReference>
<dbReference type="EMBL" id="MU004351">
    <property type="protein sequence ID" value="KAF2655308.1"/>
    <property type="molecule type" value="Genomic_DNA"/>
</dbReference>
<evidence type="ECO:0000256" key="1">
    <source>
        <dbReference type="SAM" id="MobiDB-lite"/>
    </source>
</evidence>
<evidence type="ECO:0000259" key="2">
    <source>
        <dbReference type="Pfam" id="PF17648"/>
    </source>
</evidence>
<dbReference type="InterPro" id="IPR048273">
    <property type="entry name" value="Luciferase"/>
</dbReference>
<name>A0A6A6T8X4_9PLEO</name>